<dbReference type="InterPro" id="IPR006059">
    <property type="entry name" value="SBP"/>
</dbReference>
<feature type="region of interest" description="Disordered" evidence="1">
    <location>
        <begin position="19"/>
        <end position="43"/>
    </location>
</feature>
<dbReference type="SUPFAM" id="SSF53850">
    <property type="entry name" value="Periplasmic binding protein-like II"/>
    <property type="match status" value="1"/>
</dbReference>
<dbReference type="AlphaFoldDB" id="A0AA96RH31"/>
<proteinExistence type="predicted"/>
<dbReference type="CDD" id="cd13585">
    <property type="entry name" value="PBP2_TMBP_like"/>
    <property type="match status" value="1"/>
</dbReference>
<dbReference type="InterPro" id="IPR050490">
    <property type="entry name" value="Bact_solute-bd_prot1"/>
</dbReference>
<evidence type="ECO:0000256" key="1">
    <source>
        <dbReference type="SAM" id="MobiDB-lite"/>
    </source>
</evidence>
<evidence type="ECO:0000313" key="3">
    <source>
        <dbReference type="EMBL" id="WNR42873.1"/>
    </source>
</evidence>
<dbReference type="PANTHER" id="PTHR43649:SF12">
    <property type="entry name" value="DIACETYLCHITOBIOSE BINDING PROTEIN DASA"/>
    <property type="match status" value="1"/>
</dbReference>
<feature type="chain" id="PRO_5041638936" evidence="2">
    <location>
        <begin position="20"/>
        <end position="436"/>
    </location>
</feature>
<dbReference type="Proteomes" id="UP001304650">
    <property type="component" value="Chromosome"/>
</dbReference>
<dbReference type="EMBL" id="CP130319">
    <property type="protein sequence ID" value="WNR42873.1"/>
    <property type="molecule type" value="Genomic_DNA"/>
</dbReference>
<dbReference type="PROSITE" id="PS51257">
    <property type="entry name" value="PROKAR_LIPOPROTEIN"/>
    <property type="match status" value="1"/>
</dbReference>
<evidence type="ECO:0000313" key="4">
    <source>
        <dbReference type="Proteomes" id="UP001304650"/>
    </source>
</evidence>
<dbReference type="KEGG" id="proo:MJB10_17330"/>
<accession>A0AA96RH31</accession>
<dbReference type="RefSeq" id="WP_314796676.1">
    <property type="nucleotide sequence ID" value="NZ_CP130319.1"/>
</dbReference>
<reference evidence="3" key="1">
    <citation type="submission" date="2022-02" db="EMBL/GenBank/DDBJ databases">
        <title>Paenibacillus sp. MBLB1832 Whole Genome Shotgun Sequencing.</title>
        <authorList>
            <person name="Hwang C.Y."/>
            <person name="Cho E.-S."/>
            <person name="Seo M.-J."/>
        </authorList>
    </citation>
    <scope>NUCLEOTIDE SEQUENCE</scope>
    <source>
        <strain evidence="3">MBLB1832</strain>
    </source>
</reference>
<keyword evidence="2" id="KW-0732">Signal</keyword>
<organism evidence="3 4">
    <name type="scientific">Paenibacillus roseopurpureus</name>
    <dbReference type="NCBI Taxonomy" id="2918901"/>
    <lineage>
        <taxon>Bacteria</taxon>
        <taxon>Bacillati</taxon>
        <taxon>Bacillota</taxon>
        <taxon>Bacilli</taxon>
        <taxon>Bacillales</taxon>
        <taxon>Paenibacillaceae</taxon>
        <taxon>Paenibacillus</taxon>
    </lineage>
</organism>
<protein>
    <submittedName>
        <fullName evidence="3">Sugar ABC transporter substrate-binding protein</fullName>
    </submittedName>
</protein>
<name>A0AA96RH31_9BACL</name>
<sequence length="436" mass="48656">MKKLTVLTLGMTFLLSACSSGTSTSTSTSVPTSSMKPSEQPKSPIKLTMSIWGNDAHKKMYEDMAAKYKETHPNVTVEMSVIPFADYQQKLSIMLASKTAPDIAWLSERMVPQLLETNQLEEITDITKDTAYDFADVYPSTMPLLTKEGKVYGIPFSTPPSLMFYNKTMFKDKGQKTPMELYKNGQWTYDEFVKTAKTMTNKAQGVYGVKLFGDWKAWLDTYISYIWGYGGDVFSKDGTKLTINSPESEKAFQMVYDMIFKDQSTPKPGDVPAFEAGKLAMAGAPLSYVGVAKNIKDFEWDIVPMPVGPTNGPILGGFAGYTIPKGTENAAVAKDFLKFISNKDQMAVTAQYFVPSRKSVLESEAYRKIVPLPSDESMKIGVLDQMKRTRTFPVHKNWPAIDAKAKTIIDYLYTQSTTVKEVLNKFDQEVGPLVKQ</sequence>
<gene>
    <name evidence="3" type="ORF">MJB10_17330</name>
</gene>
<dbReference type="Gene3D" id="3.40.190.10">
    <property type="entry name" value="Periplasmic binding protein-like II"/>
    <property type="match status" value="1"/>
</dbReference>
<dbReference type="PANTHER" id="PTHR43649">
    <property type="entry name" value="ARABINOSE-BINDING PROTEIN-RELATED"/>
    <property type="match status" value="1"/>
</dbReference>
<feature type="signal peptide" evidence="2">
    <location>
        <begin position="1"/>
        <end position="19"/>
    </location>
</feature>
<feature type="compositionally biased region" description="Low complexity" evidence="1">
    <location>
        <begin position="19"/>
        <end position="34"/>
    </location>
</feature>
<keyword evidence="4" id="KW-1185">Reference proteome</keyword>
<dbReference type="Pfam" id="PF13416">
    <property type="entry name" value="SBP_bac_8"/>
    <property type="match status" value="1"/>
</dbReference>
<evidence type="ECO:0000256" key="2">
    <source>
        <dbReference type="SAM" id="SignalP"/>
    </source>
</evidence>